<feature type="domain" description="Tubulin/FtsZ GTPase" evidence="4">
    <location>
        <begin position="49"/>
        <end position="243"/>
    </location>
</feature>
<dbReference type="Pfam" id="PF12327">
    <property type="entry name" value="FtsZ_C"/>
    <property type="match status" value="1"/>
</dbReference>
<evidence type="ECO:0000313" key="5">
    <source>
        <dbReference type="EMBL" id="EEC78198.1"/>
    </source>
</evidence>
<dbReference type="GO" id="GO:0005874">
    <property type="term" value="C:microtubule"/>
    <property type="evidence" value="ECO:0007669"/>
    <property type="project" value="InterPro"/>
</dbReference>
<reference evidence="5 6" key="1">
    <citation type="journal article" date="2005" name="PLoS Biol.">
        <title>The genomes of Oryza sativa: a history of duplications.</title>
        <authorList>
            <person name="Yu J."/>
            <person name="Wang J."/>
            <person name="Lin W."/>
            <person name="Li S."/>
            <person name="Li H."/>
            <person name="Zhou J."/>
            <person name="Ni P."/>
            <person name="Dong W."/>
            <person name="Hu S."/>
            <person name="Zeng C."/>
            <person name="Zhang J."/>
            <person name="Zhang Y."/>
            <person name="Li R."/>
            <person name="Xu Z."/>
            <person name="Li S."/>
            <person name="Li X."/>
            <person name="Zheng H."/>
            <person name="Cong L."/>
            <person name="Lin L."/>
            <person name="Yin J."/>
            <person name="Geng J."/>
            <person name="Li G."/>
            <person name="Shi J."/>
            <person name="Liu J."/>
            <person name="Lv H."/>
            <person name="Li J."/>
            <person name="Wang J."/>
            <person name="Deng Y."/>
            <person name="Ran L."/>
            <person name="Shi X."/>
            <person name="Wang X."/>
            <person name="Wu Q."/>
            <person name="Li C."/>
            <person name="Ren X."/>
            <person name="Wang J."/>
            <person name="Wang X."/>
            <person name="Li D."/>
            <person name="Liu D."/>
            <person name="Zhang X."/>
            <person name="Ji Z."/>
            <person name="Zhao W."/>
            <person name="Sun Y."/>
            <person name="Zhang Z."/>
            <person name="Bao J."/>
            <person name="Han Y."/>
            <person name="Dong L."/>
            <person name="Ji J."/>
            <person name="Chen P."/>
            <person name="Wu S."/>
            <person name="Liu J."/>
            <person name="Xiao Y."/>
            <person name="Bu D."/>
            <person name="Tan J."/>
            <person name="Yang L."/>
            <person name="Ye C."/>
            <person name="Zhang J."/>
            <person name="Xu J."/>
            <person name="Zhou Y."/>
            <person name="Yu Y."/>
            <person name="Zhang B."/>
            <person name="Zhuang S."/>
            <person name="Wei H."/>
            <person name="Liu B."/>
            <person name="Lei M."/>
            <person name="Yu H."/>
            <person name="Li Y."/>
            <person name="Xu H."/>
            <person name="Wei S."/>
            <person name="He X."/>
            <person name="Fang L."/>
            <person name="Zhang Z."/>
            <person name="Zhang Y."/>
            <person name="Huang X."/>
            <person name="Su Z."/>
            <person name="Tong W."/>
            <person name="Li J."/>
            <person name="Tong Z."/>
            <person name="Li S."/>
            <person name="Ye J."/>
            <person name="Wang L."/>
            <person name="Fang L."/>
            <person name="Lei T."/>
            <person name="Chen C."/>
            <person name="Chen H."/>
            <person name="Xu Z."/>
            <person name="Li H."/>
            <person name="Huang H."/>
            <person name="Zhang F."/>
            <person name="Xu H."/>
            <person name="Li N."/>
            <person name="Zhao C."/>
            <person name="Li S."/>
            <person name="Dong L."/>
            <person name="Huang Y."/>
            <person name="Li L."/>
            <person name="Xi Y."/>
            <person name="Qi Q."/>
            <person name="Li W."/>
            <person name="Zhang B."/>
            <person name="Hu W."/>
            <person name="Zhang Y."/>
            <person name="Tian X."/>
            <person name="Jiao Y."/>
            <person name="Liang X."/>
            <person name="Jin J."/>
            <person name="Gao L."/>
            <person name="Zheng W."/>
            <person name="Hao B."/>
            <person name="Liu S."/>
            <person name="Wang W."/>
            <person name="Yuan L."/>
            <person name="Cao M."/>
            <person name="McDermott J."/>
            <person name="Samudrala R."/>
            <person name="Wang J."/>
            <person name="Wong G.K."/>
            <person name="Yang H."/>
        </authorList>
    </citation>
    <scope>NUCLEOTIDE SEQUENCE [LARGE SCALE GENOMIC DNA]</scope>
    <source>
        <strain evidence="6">cv. 93-11</strain>
    </source>
</reference>
<dbReference type="InterPro" id="IPR017975">
    <property type="entry name" value="Tubulin_CS"/>
</dbReference>
<dbReference type="InterPro" id="IPR003008">
    <property type="entry name" value="Tubulin_FtsZ_GTPase"/>
</dbReference>
<dbReference type="GO" id="GO:0010020">
    <property type="term" value="P:chloroplast fission"/>
    <property type="evidence" value="ECO:0007669"/>
    <property type="project" value="TreeGrafter"/>
</dbReference>
<dbReference type="HAMAP" id="MF_00909">
    <property type="entry name" value="FtsZ"/>
    <property type="match status" value="1"/>
</dbReference>
<dbReference type="PROSITE" id="PS01135">
    <property type="entry name" value="FTSZ_2"/>
    <property type="match status" value="1"/>
</dbReference>
<dbReference type="NCBIfam" id="TIGR00065">
    <property type="entry name" value="ftsZ"/>
    <property type="match status" value="1"/>
</dbReference>
<organism evidence="5 6">
    <name type="scientific">Oryza sativa subsp. indica</name>
    <name type="common">Rice</name>
    <dbReference type="NCBI Taxonomy" id="39946"/>
    <lineage>
        <taxon>Eukaryota</taxon>
        <taxon>Viridiplantae</taxon>
        <taxon>Streptophyta</taxon>
        <taxon>Embryophyta</taxon>
        <taxon>Tracheophyta</taxon>
        <taxon>Spermatophyta</taxon>
        <taxon>Magnoliopsida</taxon>
        <taxon>Liliopsida</taxon>
        <taxon>Poales</taxon>
        <taxon>Poaceae</taxon>
        <taxon>BOP clade</taxon>
        <taxon>Oryzoideae</taxon>
        <taxon>Oryzeae</taxon>
        <taxon>Oryzinae</taxon>
        <taxon>Oryza</taxon>
        <taxon>Oryza sativa</taxon>
    </lineage>
</organism>
<accession>B8AVZ3</accession>
<protein>
    <recommendedName>
        <fullName evidence="4">Tubulin/FtsZ GTPase domain-containing protein</fullName>
    </recommendedName>
</protein>
<evidence type="ECO:0000256" key="1">
    <source>
        <dbReference type="ARBA" id="ARBA00009690"/>
    </source>
</evidence>
<dbReference type="SMART" id="SM00864">
    <property type="entry name" value="Tubulin"/>
    <property type="match status" value="1"/>
</dbReference>
<dbReference type="EMBL" id="CM000129">
    <property type="protein sequence ID" value="EEC78198.1"/>
    <property type="molecule type" value="Genomic_DNA"/>
</dbReference>
<keyword evidence="6" id="KW-1185">Reference proteome</keyword>
<sequence>MASAACSSSASALVRLTGPIHLCSAPPRGSARRRHASVRCSFAPVETARIKVVGVGGGGNNAVNRMIGSGLQGIEFYAINTDSQALLNSQAQYPLQIGEQLTRGLGTGGNPNLGEQAAEESKEAIANALKDSDLVFITAGMGGGTGSGAAPVVAQISKEAGYLTVGVVTYPFSFEGRKRSLQASALEALEKLERSVDTLIVIPNDRLLDVVDENTPLQDAFLLADDVLRQGVQGISDIITIPGLVNVDFADVKAVMKNSGTACLVLIVTSLADPSANIIFGAVVDDRYTGEIHVTIIATGFPQSFQKSLLADPKGARIMEAKEKAANLTYKAVAAATEKVMVNHLRLPGLLDTWMRVTSGSLGGRRSGKQVTARMRRRSGEARREEVAAFLRRVWESEF</sequence>
<name>B8AVZ3_ORYSI</name>
<dbReference type="InterPro" id="IPR045061">
    <property type="entry name" value="FtsZ/CetZ"/>
</dbReference>
<dbReference type="FunFam" id="3.40.50.1440:FF:000001">
    <property type="entry name" value="Cell division protein FtsZ"/>
    <property type="match status" value="1"/>
</dbReference>
<dbReference type="PROSITE" id="PS01134">
    <property type="entry name" value="FTSZ_1"/>
    <property type="match status" value="1"/>
</dbReference>
<dbReference type="GO" id="GO:0051301">
    <property type="term" value="P:cell division"/>
    <property type="evidence" value="ECO:0007669"/>
    <property type="project" value="TreeGrafter"/>
</dbReference>
<dbReference type="SUPFAM" id="SSF55307">
    <property type="entry name" value="Tubulin C-terminal domain-like"/>
    <property type="match status" value="1"/>
</dbReference>
<dbReference type="GO" id="GO:0005525">
    <property type="term" value="F:GTP binding"/>
    <property type="evidence" value="ECO:0007669"/>
    <property type="project" value="UniProtKB-KW"/>
</dbReference>
<dbReference type="SUPFAM" id="SSF52490">
    <property type="entry name" value="Tubulin nucleotide-binding domain-like"/>
    <property type="match status" value="1"/>
</dbReference>
<gene>
    <name evidence="5" type="ORF">OsI_17816</name>
</gene>
<dbReference type="Gramene" id="BGIOSGA014152-TA">
    <property type="protein sequence ID" value="BGIOSGA014152-PA"/>
    <property type="gene ID" value="BGIOSGA014152"/>
</dbReference>
<dbReference type="InterPro" id="IPR024757">
    <property type="entry name" value="FtsZ_C"/>
</dbReference>
<evidence type="ECO:0000313" key="6">
    <source>
        <dbReference type="Proteomes" id="UP000007015"/>
    </source>
</evidence>
<dbReference type="Pfam" id="PF00091">
    <property type="entry name" value="Tubulin"/>
    <property type="match status" value="1"/>
</dbReference>
<dbReference type="CDD" id="cd02201">
    <property type="entry name" value="FtsZ_type1"/>
    <property type="match status" value="1"/>
</dbReference>
<dbReference type="PRINTS" id="PR00423">
    <property type="entry name" value="CELLDVISFTSZ"/>
</dbReference>
<keyword evidence="3" id="KW-0342">GTP-binding</keyword>
<evidence type="ECO:0000256" key="2">
    <source>
        <dbReference type="ARBA" id="ARBA00022741"/>
    </source>
</evidence>
<proteinExistence type="inferred from homology"/>
<dbReference type="InterPro" id="IPR036525">
    <property type="entry name" value="Tubulin/FtsZ_GTPase_sf"/>
</dbReference>
<evidence type="ECO:0000259" key="4">
    <source>
        <dbReference type="SMART" id="SM00864"/>
    </source>
</evidence>
<dbReference type="PANTHER" id="PTHR30314">
    <property type="entry name" value="CELL DIVISION PROTEIN FTSZ-RELATED"/>
    <property type="match status" value="1"/>
</dbReference>
<dbReference type="PANTHER" id="PTHR30314:SF12">
    <property type="entry name" value="CELL DIVISION PROTEIN FTSZ HOMOLOG 1, CHLOROPLASTIC"/>
    <property type="match status" value="1"/>
</dbReference>
<evidence type="ECO:0000256" key="3">
    <source>
        <dbReference type="ARBA" id="ARBA00023134"/>
    </source>
</evidence>
<dbReference type="GO" id="GO:0009507">
    <property type="term" value="C:chloroplast"/>
    <property type="evidence" value="ECO:0007669"/>
    <property type="project" value="TreeGrafter"/>
</dbReference>
<dbReference type="InterPro" id="IPR008280">
    <property type="entry name" value="Tub_FtsZ_C"/>
</dbReference>
<dbReference type="PROSITE" id="PS00227">
    <property type="entry name" value="TUBULIN"/>
    <property type="match status" value="1"/>
</dbReference>
<dbReference type="Gene3D" id="3.40.50.1440">
    <property type="entry name" value="Tubulin/FtsZ, GTPase domain"/>
    <property type="match status" value="1"/>
</dbReference>
<dbReference type="InterPro" id="IPR020805">
    <property type="entry name" value="Cell_div_FtsZ_CS"/>
</dbReference>
<dbReference type="Proteomes" id="UP000007015">
    <property type="component" value="Chromosome 4"/>
</dbReference>
<keyword evidence="2" id="KW-0547">Nucleotide-binding</keyword>
<dbReference type="HOGENOM" id="CLU_024865_0_0_1"/>
<dbReference type="AlphaFoldDB" id="B8AVZ3"/>
<dbReference type="GO" id="GO:0007017">
    <property type="term" value="P:microtubule-based process"/>
    <property type="evidence" value="ECO:0007669"/>
    <property type="project" value="InterPro"/>
</dbReference>
<dbReference type="STRING" id="39946.B8AVZ3"/>
<dbReference type="OMA" id="IMNQGGV"/>
<dbReference type="InterPro" id="IPR000158">
    <property type="entry name" value="Cell_div_FtsZ"/>
</dbReference>
<comment type="similarity">
    <text evidence="1">Belongs to the FtsZ family.</text>
</comment>
<dbReference type="GO" id="GO:0003924">
    <property type="term" value="F:GTPase activity"/>
    <property type="evidence" value="ECO:0007669"/>
    <property type="project" value="InterPro"/>
</dbReference>
<dbReference type="GO" id="GO:0032153">
    <property type="term" value="C:cell division site"/>
    <property type="evidence" value="ECO:0007669"/>
    <property type="project" value="TreeGrafter"/>
</dbReference>